<dbReference type="InterPro" id="IPR003717">
    <property type="entry name" value="RecO"/>
</dbReference>
<dbReference type="Pfam" id="PF11967">
    <property type="entry name" value="RecO_N"/>
    <property type="match status" value="1"/>
</dbReference>
<evidence type="ECO:0000313" key="9">
    <source>
        <dbReference type="EMBL" id="BAQ70776.1"/>
    </source>
</evidence>
<comment type="similarity">
    <text evidence="1 7">Belongs to the RecO family.</text>
</comment>
<dbReference type="KEGG" id="rsu:NHU_03644"/>
<dbReference type="GO" id="GO:0006302">
    <property type="term" value="P:double-strand break repair"/>
    <property type="evidence" value="ECO:0007669"/>
    <property type="project" value="TreeGrafter"/>
</dbReference>
<dbReference type="PANTHER" id="PTHR33991:SF1">
    <property type="entry name" value="DNA REPAIR PROTEIN RECO"/>
    <property type="match status" value="1"/>
</dbReference>
<evidence type="ECO:0000256" key="2">
    <source>
        <dbReference type="ARBA" id="ARBA00021310"/>
    </source>
</evidence>
<dbReference type="InterPro" id="IPR022572">
    <property type="entry name" value="DNA_rep/recomb_RecO_N"/>
</dbReference>
<gene>
    <name evidence="7" type="primary">recO</name>
    <name evidence="9" type="ORF">NHU_03644</name>
</gene>
<keyword evidence="5 7" id="KW-0234">DNA repair</keyword>
<evidence type="ECO:0000256" key="3">
    <source>
        <dbReference type="ARBA" id="ARBA00022763"/>
    </source>
</evidence>
<evidence type="ECO:0000256" key="4">
    <source>
        <dbReference type="ARBA" id="ARBA00023172"/>
    </source>
</evidence>
<organism evidence="9 10">
    <name type="scientific">Rhodovulum sulfidophilum</name>
    <name type="common">Rhodobacter sulfidophilus</name>
    <dbReference type="NCBI Taxonomy" id="35806"/>
    <lineage>
        <taxon>Bacteria</taxon>
        <taxon>Pseudomonadati</taxon>
        <taxon>Pseudomonadota</taxon>
        <taxon>Alphaproteobacteria</taxon>
        <taxon>Rhodobacterales</taxon>
        <taxon>Paracoccaceae</taxon>
        <taxon>Rhodovulum</taxon>
    </lineage>
</organism>
<dbReference type="SUPFAM" id="SSF50249">
    <property type="entry name" value="Nucleic acid-binding proteins"/>
    <property type="match status" value="1"/>
</dbReference>
<evidence type="ECO:0000313" key="10">
    <source>
        <dbReference type="Proteomes" id="UP000064912"/>
    </source>
</evidence>
<dbReference type="EMBL" id="AP014800">
    <property type="protein sequence ID" value="BAQ70776.1"/>
    <property type="molecule type" value="Genomic_DNA"/>
</dbReference>
<dbReference type="InterPro" id="IPR042242">
    <property type="entry name" value="RecO_C"/>
</dbReference>
<protein>
    <recommendedName>
        <fullName evidence="2 7">DNA repair protein RecO</fullName>
    </recommendedName>
    <alternativeName>
        <fullName evidence="6 7">Recombination protein O</fullName>
    </alternativeName>
</protein>
<dbReference type="InterPro" id="IPR037278">
    <property type="entry name" value="ARFGAP/RecO"/>
</dbReference>
<keyword evidence="4 7" id="KW-0233">DNA recombination</keyword>
<keyword evidence="3 7" id="KW-0227">DNA damage</keyword>
<sequence>MIEWRDEGVVLAMRPHGESSAIVELFTPGHGRHLGVVRGGAGRRLAPVLQPGAQLSAVWKARLEDHLGAFAVEPLRSRLGHVVGDPAALAGLDAVTSLLAFALPERAPHPGLYARSVALLDLLGADGDWPLAYLRWEMALLEEMGFGLDLGRCAVTGARDDLAFVSPKSGRAVSRAGAGDWADRLLPLPPCLMGQGAALPGEIAGGLRLTGHFLSKWLAPALGDRPLPGARARLVRLLARPPG</sequence>
<dbReference type="Pfam" id="PF02565">
    <property type="entry name" value="RecO_C"/>
    <property type="match status" value="1"/>
</dbReference>
<dbReference type="Gene3D" id="2.40.50.140">
    <property type="entry name" value="Nucleic acid-binding proteins"/>
    <property type="match status" value="1"/>
</dbReference>
<dbReference type="NCBIfam" id="TIGR00613">
    <property type="entry name" value="reco"/>
    <property type="match status" value="1"/>
</dbReference>
<proteinExistence type="inferred from homology"/>
<evidence type="ECO:0000256" key="1">
    <source>
        <dbReference type="ARBA" id="ARBA00007452"/>
    </source>
</evidence>
<dbReference type="eggNOG" id="COG1381">
    <property type="taxonomic scope" value="Bacteria"/>
</dbReference>
<dbReference type="SUPFAM" id="SSF57863">
    <property type="entry name" value="ArfGap/RecO-like zinc finger"/>
    <property type="match status" value="1"/>
</dbReference>
<evidence type="ECO:0000259" key="8">
    <source>
        <dbReference type="Pfam" id="PF11967"/>
    </source>
</evidence>
<evidence type="ECO:0000256" key="6">
    <source>
        <dbReference type="ARBA" id="ARBA00033409"/>
    </source>
</evidence>
<dbReference type="PANTHER" id="PTHR33991">
    <property type="entry name" value="DNA REPAIR PROTEIN RECO"/>
    <property type="match status" value="1"/>
</dbReference>
<reference evidence="9 10" key="1">
    <citation type="submission" date="2015-02" db="EMBL/GenBank/DDBJ databases">
        <title>Genome sequene of Rhodovulum sulfidophilum DSM 2351.</title>
        <authorList>
            <person name="Nagao N."/>
        </authorList>
    </citation>
    <scope>NUCLEOTIDE SEQUENCE [LARGE SCALE GENOMIC DNA]</scope>
    <source>
        <strain evidence="9 10">DSM 2351</strain>
    </source>
</reference>
<feature type="domain" description="DNA replication/recombination mediator RecO N-terminal" evidence="8">
    <location>
        <begin position="1"/>
        <end position="73"/>
    </location>
</feature>
<name>A0A0D6B6X0_RHOSU</name>
<evidence type="ECO:0000256" key="5">
    <source>
        <dbReference type="ARBA" id="ARBA00023204"/>
    </source>
</evidence>
<dbReference type="InterPro" id="IPR012340">
    <property type="entry name" value="NA-bd_OB-fold"/>
</dbReference>
<comment type="function">
    <text evidence="7">Involved in DNA repair and RecF pathway recombination.</text>
</comment>
<accession>A0A0D6B6X0</accession>
<evidence type="ECO:0000256" key="7">
    <source>
        <dbReference type="HAMAP-Rule" id="MF_00201"/>
    </source>
</evidence>
<dbReference type="GO" id="GO:0043590">
    <property type="term" value="C:bacterial nucleoid"/>
    <property type="evidence" value="ECO:0007669"/>
    <property type="project" value="TreeGrafter"/>
</dbReference>
<dbReference type="HAMAP" id="MF_00201">
    <property type="entry name" value="RecO"/>
    <property type="match status" value="1"/>
</dbReference>
<dbReference type="AlphaFoldDB" id="A0A0D6B6X0"/>
<dbReference type="Proteomes" id="UP000064912">
    <property type="component" value="Chromosome"/>
</dbReference>
<dbReference type="GO" id="GO:0006310">
    <property type="term" value="P:DNA recombination"/>
    <property type="evidence" value="ECO:0007669"/>
    <property type="project" value="UniProtKB-UniRule"/>
</dbReference>
<dbReference type="PATRIC" id="fig|35806.4.peg.3744"/>
<dbReference type="Gene3D" id="1.20.1440.120">
    <property type="entry name" value="Recombination protein O, C-terminal domain"/>
    <property type="match status" value="1"/>
</dbReference>